<name>A0ABZ2TKG4_9RHOB</name>
<protein>
    <submittedName>
        <fullName evidence="2">Glycosyltransferase family 10</fullName>
    </submittedName>
</protein>
<dbReference type="InterPro" id="IPR055270">
    <property type="entry name" value="Glyco_tran_10_C"/>
</dbReference>
<proteinExistence type="predicted"/>
<evidence type="ECO:0000313" key="3">
    <source>
        <dbReference type="Proteomes" id="UP001281305"/>
    </source>
</evidence>
<dbReference type="RefSeq" id="WP_317055608.1">
    <property type="nucleotide sequence ID" value="NZ_CP146606.1"/>
</dbReference>
<dbReference type="Pfam" id="PF00852">
    <property type="entry name" value="Glyco_transf_10"/>
    <property type="match status" value="1"/>
</dbReference>
<reference evidence="2 3" key="1">
    <citation type="submission" date="2024-02" db="EMBL/GenBank/DDBJ databases">
        <title>Roseovarius strain W115 nov., isolated from a marine algae.</title>
        <authorList>
            <person name="Lee M.W."/>
            <person name="Lee J.K."/>
            <person name="Kim J.M."/>
            <person name="Choi D.G."/>
            <person name="Baek J.H."/>
            <person name="Bayburt H."/>
            <person name="Jung J.J."/>
            <person name="Han D.M."/>
            <person name="Jeon C.O."/>
        </authorList>
    </citation>
    <scope>NUCLEOTIDE SEQUENCE [LARGE SCALE GENOMIC DNA]</scope>
    <source>
        <strain evidence="2 3">W115</strain>
    </source>
</reference>
<dbReference type="EMBL" id="CP146606">
    <property type="protein sequence ID" value="WYK18925.1"/>
    <property type="molecule type" value="Genomic_DNA"/>
</dbReference>
<accession>A0ABZ2TKG4</accession>
<organism evidence="2 3">
    <name type="scientific">Roseovarius rhodophyticola</name>
    <dbReference type="NCBI Taxonomy" id="3080827"/>
    <lineage>
        <taxon>Bacteria</taxon>
        <taxon>Pseudomonadati</taxon>
        <taxon>Pseudomonadota</taxon>
        <taxon>Alphaproteobacteria</taxon>
        <taxon>Rhodobacterales</taxon>
        <taxon>Roseobacteraceae</taxon>
        <taxon>Roseovarius</taxon>
    </lineage>
</organism>
<evidence type="ECO:0000259" key="1">
    <source>
        <dbReference type="Pfam" id="PF00852"/>
    </source>
</evidence>
<evidence type="ECO:0000313" key="2">
    <source>
        <dbReference type="EMBL" id="WYK18925.1"/>
    </source>
</evidence>
<feature type="domain" description="Fucosyltransferase C-terminal" evidence="1">
    <location>
        <begin position="17"/>
        <end position="87"/>
    </location>
</feature>
<dbReference type="Gene3D" id="3.40.50.11660">
    <property type="entry name" value="Glycosyl transferase family 10, C-terminal domain"/>
    <property type="match status" value="1"/>
</dbReference>
<keyword evidence="3" id="KW-1185">Reference proteome</keyword>
<dbReference type="SUPFAM" id="SSF53756">
    <property type="entry name" value="UDP-Glycosyltransferase/glycogen phosphorylase"/>
    <property type="match status" value="1"/>
</dbReference>
<dbReference type="Proteomes" id="UP001281305">
    <property type="component" value="Chromosome"/>
</dbReference>
<dbReference type="InterPro" id="IPR038577">
    <property type="entry name" value="GT10-like_C_sf"/>
</dbReference>
<gene>
    <name evidence="2" type="ORF">RZS32_003300</name>
</gene>
<sequence>MCSLIASGKRDLSGHALRHNTVDWVREEGLDVDVMGLGYQPFDKKSDGLSPFRYSIVIENVRERNYFTEKLIDAVLCQSVPIYWGCPNLADFMDVSGIVICETEKDVRAAVLAMSEDGYAARLPGLLKAQKAAASYADVYERAAQAVLHASTSGQMP</sequence>